<dbReference type="PANTHER" id="PTHR48081">
    <property type="entry name" value="AB HYDROLASE SUPERFAMILY PROTEIN C4A8.06C"/>
    <property type="match status" value="1"/>
</dbReference>
<dbReference type="GO" id="GO:0016787">
    <property type="term" value="F:hydrolase activity"/>
    <property type="evidence" value="ECO:0007669"/>
    <property type="project" value="UniProtKB-KW"/>
</dbReference>
<feature type="domain" description="BD-FAE-like" evidence="2">
    <location>
        <begin position="72"/>
        <end position="237"/>
    </location>
</feature>
<name>A0A7M2Y836_9FLAO</name>
<organism evidence="3 4">
    <name type="scientific">Kaistella flava</name>
    <name type="common">ex Peng et al. 2021</name>
    <dbReference type="NCBI Taxonomy" id="2038776"/>
    <lineage>
        <taxon>Bacteria</taxon>
        <taxon>Pseudomonadati</taxon>
        <taxon>Bacteroidota</taxon>
        <taxon>Flavobacteriia</taxon>
        <taxon>Flavobacteriales</taxon>
        <taxon>Weeksellaceae</taxon>
        <taxon>Chryseobacterium group</taxon>
        <taxon>Kaistella</taxon>
    </lineage>
</organism>
<dbReference type="InterPro" id="IPR029058">
    <property type="entry name" value="AB_hydrolase_fold"/>
</dbReference>
<dbReference type="RefSeq" id="WP_193810594.1">
    <property type="nucleotide sequence ID" value="NZ_CP040442.1"/>
</dbReference>
<dbReference type="Gene3D" id="3.40.50.1820">
    <property type="entry name" value="alpha/beta hydrolase"/>
    <property type="match status" value="1"/>
</dbReference>
<dbReference type="SUPFAM" id="SSF53474">
    <property type="entry name" value="alpha/beta-Hydrolases"/>
    <property type="match status" value="1"/>
</dbReference>
<evidence type="ECO:0000313" key="4">
    <source>
        <dbReference type="Proteomes" id="UP000594195"/>
    </source>
</evidence>
<protein>
    <submittedName>
        <fullName evidence="3">Alpha/beta hydrolase</fullName>
    </submittedName>
</protein>
<dbReference type="PANTHER" id="PTHR48081:SF13">
    <property type="entry name" value="ALPHA_BETA HYDROLASE"/>
    <property type="match status" value="1"/>
</dbReference>
<evidence type="ECO:0000259" key="2">
    <source>
        <dbReference type="Pfam" id="PF20434"/>
    </source>
</evidence>
<dbReference type="Proteomes" id="UP000594195">
    <property type="component" value="Chromosome"/>
</dbReference>
<keyword evidence="1 3" id="KW-0378">Hydrolase</keyword>
<dbReference type="Pfam" id="PF20434">
    <property type="entry name" value="BD-FAE"/>
    <property type="match status" value="1"/>
</dbReference>
<dbReference type="InterPro" id="IPR049492">
    <property type="entry name" value="BD-FAE-like_dom"/>
</dbReference>
<reference evidence="3 4" key="1">
    <citation type="submission" date="2019-05" db="EMBL/GenBank/DDBJ databases">
        <title>Chryseobacterium sp. isolated from King George Island, maritime Antarctica.</title>
        <authorList>
            <person name="Peng X."/>
        </authorList>
    </citation>
    <scope>NUCLEOTIDE SEQUENCE [LARGE SCALE GENOMIC DNA]</scope>
    <source>
        <strain evidence="3 4">7-3A</strain>
    </source>
</reference>
<gene>
    <name evidence="3" type="ORF">Q73A0000_08635</name>
</gene>
<evidence type="ECO:0000313" key="3">
    <source>
        <dbReference type="EMBL" id="QOW10427.1"/>
    </source>
</evidence>
<dbReference type="AlphaFoldDB" id="A0A7M2Y836"/>
<keyword evidence="4" id="KW-1185">Reference proteome</keyword>
<evidence type="ECO:0000256" key="1">
    <source>
        <dbReference type="ARBA" id="ARBA00022801"/>
    </source>
</evidence>
<dbReference type="InterPro" id="IPR050300">
    <property type="entry name" value="GDXG_lipolytic_enzyme"/>
</dbReference>
<proteinExistence type="predicted"/>
<accession>A0A7M2Y836</accession>
<dbReference type="EMBL" id="CP040442">
    <property type="protein sequence ID" value="QOW10427.1"/>
    <property type="molecule type" value="Genomic_DNA"/>
</dbReference>
<dbReference type="KEGG" id="kfa:Q73A0000_08635"/>
<sequence length="303" mass="34427">MKKYSALFAVLFINLIYSQIKKDPTFSLNSAFQKEIKKFPFIKKVEFLQSSEINFTSDIIYKKVGNHDLKLDAFINKNSISKPAVILIHGGGWKSGSKEMQNPMAQKIALLGYQTFTVEYRLSDEAKYPASINDIRDAILFLKKNRKKFKIDATKIALLGCSSGGQIVSLIGTKYPAEINAVIDIDGLLSFHHPDSEEGEVAALWLGGTYEEVPKVWQDASALSHVSATTPPFLFINSQFKRFSAGQNDFITKLNEFGIYFQVEKIENSPHPFWLFEPWFEPTIKYISNFLNVNFKINQNENL</sequence>